<evidence type="ECO:0000313" key="8">
    <source>
        <dbReference type="EMBL" id="MBE8715872.1"/>
    </source>
</evidence>
<dbReference type="RefSeq" id="WP_193906550.1">
    <property type="nucleotide sequence ID" value="NZ_PRDL01000001.1"/>
</dbReference>
<protein>
    <recommendedName>
        <fullName evidence="10">Acyltransferase</fullName>
    </recommendedName>
</protein>
<feature type="transmembrane region" description="Helical" evidence="7">
    <location>
        <begin position="35"/>
        <end position="55"/>
    </location>
</feature>
<dbReference type="GO" id="GO:0005886">
    <property type="term" value="C:plasma membrane"/>
    <property type="evidence" value="ECO:0007669"/>
    <property type="project" value="UniProtKB-SubCell"/>
</dbReference>
<dbReference type="GO" id="GO:0016746">
    <property type="term" value="F:acyltransferase activity"/>
    <property type="evidence" value="ECO:0007669"/>
    <property type="project" value="UniProtKB-KW"/>
</dbReference>
<dbReference type="CDD" id="cd07984">
    <property type="entry name" value="LPLAT_LABLAT-like"/>
    <property type="match status" value="1"/>
</dbReference>
<evidence type="ECO:0000256" key="4">
    <source>
        <dbReference type="ARBA" id="ARBA00022679"/>
    </source>
</evidence>
<name>A0A928YSL4_9GAMM</name>
<evidence type="ECO:0000256" key="7">
    <source>
        <dbReference type="SAM" id="Phobius"/>
    </source>
</evidence>
<organism evidence="8 9">
    <name type="scientific">Cellvibrio polysaccharolyticus</name>
    <dbReference type="NCBI Taxonomy" id="2082724"/>
    <lineage>
        <taxon>Bacteria</taxon>
        <taxon>Pseudomonadati</taxon>
        <taxon>Pseudomonadota</taxon>
        <taxon>Gammaproteobacteria</taxon>
        <taxon>Cellvibrionales</taxon>
        <taxon>Cellvibrionaceae</taxon>
        <taxon>Cellvibrio</taxon>
    </lineage>
</organism>
<dbReference type="Proteomes" id="UP000652567">
    <property type="component" value="Unassembled WGS sequence"/>
</dbReference>
<evidence type="ECO:0000313" key="9">
    <source>
        <dbReference type="Proteomes" id="UP000652567"/>
    </source>
</evidence>
<evidence type="ECO:0000256" key="3">
    <source>
        <dbReference type="ARBA" id="ARBA00022519"/>
    </source>
</evidence>
<keyword evidence="9" id="KW-1185">Reference proteome</keyword>
<dbReference type="PIRSF" id="PIRSF028561">
    <property type="entry name" value="Ac_Trasf"/>
    <property type="match status" value="1"/>
</dbReference>
<keyword evidence="3" id="KW-0997">Cell inner membrane</keyword>
<dbReference type="PANTHER" id="PTHR30606">
    <property type="entry name" value="LIPID A BIOSYNTHESIS LAUROYL ACYLTRANSFERASE"/>
    <property type="match status" value="1"/>
</dbReference>
<dbReference type="InterPro" id="IPR004960">
    <property type="entry name" value="LipA_acyltrans"/>
</dbReference>
<dbReference type="PANTHER" id="PTHR30606:SF9">
    <property type="entry name" value="LIPID A BIOSYNTHESIS LAUROYLTRANSFERASE"/>
    <property type="match status" value="1"/>
</dbReference>
<sequence length="326" mass="37191">MTKPDDASQWSSMREGGSYLGMRLLVLLYRFGGRWLLRPIVALVVSWFFITRAHTRRHSRYYLQRALARPVTWRDLWQHQMAFADALVDRVGAWMGKIRRQNVAFSGHTLLAQLKQQGRGAVILGAHMGNLEMCRAVVESDGSLVLNVILHNRNTRKFNRIMDGVNNNNQVRLIQVEDISPATAMQLQQMLNNGECIILLADRLPPGNQERFFEAPFMGSPARFPVGPFWLALLLGAPVFYMTGLRTPDGHYALMEPLGDGQRVPRQQREAACLQLLNNYLGVLEKLCYQYPYQWFNFYDFWQDEARGDSASATPAGNQKSVDAQE</sequence>
<keyword evidence="7" id="KW-1133">Transmembrane helix</keyword>
<comment type="caution">
    <text evidence="8">The sequence shown here is derived from an EMBL/GenBank/DDBJ whole genome shotgun (WGS) entry which is preliminary data.</text>
</comment>
<evidence type="ECO:0000256" key="5">
    <source>
        <dbReference type="ARBA" id="ARBA00023136"/>
    </source>
</evidence>
<keyword evidence="7" id="KW-0812">Transmembrane</keyword>
<dbReference type="AlphaFoldDB" id="A0A928YSL4"/>
<keyword evidence="2" id="KW-1003">Cell membrane</keyword>
<dbReference type="InterPro" id="IPR014548">
    <property type="entry name" value="Ac_Trasf"/>
</dbReference>
<dbReference type="Pfam" id="PF03279">
    <property type="entry name" value="Lip_A_acyltrans"/>
    <property type="match status" value="1"/>
</dbReference>
<reference evidence="8" key="1">
    <citation type="submission" date="2018-07" db="EMBL/GenBank/DDBJ databases">
        <title>Genome assembly of strain Ka43.</title>
        <authorList>
            <person name="Kukolya J."/>
            <person name="Nagy I."/>
            <person name="Horvath B."/>
            <person name="Toth A."/>
        </authorList>
    </citation>
    <scope>NUCLEOTIDE SEQUENCE</scope>
    <source>
        <strain evidence="8">KB43</strain>
    </source>
</reference>
<accession>A0A928YSL4</accession>
<evidence type="ECO:0008006" key="10">
    <source>
        <dbReference type="Google" id="ProtNLM"/>
    </source>
</evidence>
<gene>
    <name evidence="8" type="ORF">C4F51_01550</name>
</gene>
<evidence type="ECO:0000256" key="2">
    <source>
        <dbReference type="ARBA" id="ARBA00022475"/>
    </source>
</evidence>
<evidence type="ECO:0000256" key="6">
    <source>
        <dbReference type="ARBA" id="ARBA00023315"/>
    </source>
</evidence>
<dbReference type="EMBL" id="PRDL01000001">
    <property type="protein sequence ID" value="MBE8715872.1"/>
    <property type="molecule type" value="Genomic_DNA"/>
</dbReference>
<keyword evidence="4" id="KW-0808">Transferase</keyword>
<evidence type="ECO:0000256" key="1">
    <source>
        <dbReference type="ARBA" id="ARBA00004533"/>
    </source>
</evidence>
<proteinExistence type="predicted"/>
<comment type="subcellular location">
    <subcellularLocation>
        <location evidence="1">Cell inner membrane</location>
    </subcellularLocation>
</comment>
<keyword evidence="6" id="KW-0012">Acyltransferase</keyword>
<keyword evidence="5 7" id="KW-0472">Membrane</keyword>
<dbReference type="GO" id="GO:0009247">
    <property type="term" value="P:glycolipid biosynthetic process"/>
    <property type="evidence" value="ECO:0007669"/>
    <property type="project" value="UniProtKB-ARBA"/>
</dbReference>